<protein>
    <submittedName>
        <fullName evidence="3">Uncharacterized protein</fullName>
    </submittedName>
</protein>
<evidence type="ECO:0000256" key="2">
    <source>
        <dbReference type="SAM" id="Phobius"/>
    </source>
</evidence>
<proteinExistence type="predicted"/>
<accession>A0ABS0P8J3</accession>
<keyword evidence="2" id="KW-1133">Transmembrane helix</keyword>
<feature type="transmembrane region" description="Helical" evidence="2">
    <location>
        <begin position="63"/>
        <end position="81"/>
    </location>
</feature>
<dbReference type="RefSeq" id="WP_061876536.1">
    <property type="nucleotide sequence ID" value="NZ_JACEGD010000024.1"/>
</dbReference>
<feature type="region of interest" description="Disordered" evidence="1">
    <location>
        <begin position="1"/>
        <end position="51"/>
    </location>
</feature>
<comment type="caution">
    <text evidence="3">The sequence shown here is derived from an EMBL/GenBank/DDBJ whole genome shotgun (WGS) entry which is preliminary data.</text>
</comment>
<name>A0ABS0P8J3_9BRAD</name>
<reference evidence="3 4" key="1">
    <citation type="submission" date="2020-07" db="EMBL/GenBank/DDBJ databases">
        <title>Bradyrhizobium diversity isolated from nodules of indigenous legumes of Western Australia.</title>
        <authorList>
            <person name="Klepa M.S."/>
        </authorList>
    </citation>
    <scope>NUCLEOTIDE SEQUENCE [LARGE SCALE GENOMIC DNA]</scope>
    <source>
        <strain evidence="3 4">CNPSo 4019</strain>
    </source>
</reference>
<feature type="compositionally biased region" description="Polar residues" evidence="1">
    <location>
        <begin position="21"/>
        <end position="33"/>
    </location>
</feature>
<sequence>MDMKEAAAMTEASGLTDDQGGIQQASSPRSGSGEQRGAFSRQLHSPSSDSVKRWADQLREVTVKAPLVSLLVAFLAGAWIARRR</sequence>
<dbReference type="EMBL" id="JACEGD010000024">
    <property type="protein sequence ID" value="MBH5389538.1"/>
    <property type="molecule type" value="Genomic_DNA"/>
</dbReference>
<evidence type="ECO:0000313" key="4">
    <source>
        <dbReference type="Proteomes" id="UP001194539"/>
    </source>
</evidence>
<keyword evidence="4" id="KW-1185">Reference proteome</keyword>
<evidence type="ECO:0000313" key="3">
    <source>
        <dbReference type="EMBL" id="MBH5389538.1"/>
    </source>
</evidence>
<dbReference type="Proteomes" id="UP001194539">
    <property type="component" value="Unassembled WGS sequence"/>
</dbReference>
<organism evidence="3 4">
    <name type="scientific">Bradyrhizobium diversitatis</name>
    <dbReference type="NCBI Taxonomy" id="2755406"/>
    <lineage>
        <taxon>Bacteria</taxon>
        <taxon>Pseudomonadati</taxon>
        <taxon>Pseudomonadota</taxon>
        <taxon>Alphaproteobacteria</taxon>
        <taxon>Hyphomicrobiales</taxon>
        <taxon>Nitrobacteraceae</taxon>
        <taxon>Bradyrhizobium</taxon>
    </lineage>
</organism>
<keyword evidence="2" id="KW-0812">Transmembrane</keyword>
<keyword evidence="2" id="KW-0472">Membrane</keyword>
<evidence type="ECO:0000256" key="1">
    <source>
        <dbReference type="SAM" id="MobiDB-lite"/>
    </source>
</evidence>
<gene>
    <name evidence="3" type="ORF">H1B27_25125</name>
</gene>